<keyword evidence="2" id="KW-0805">Transcription regulation</keyword>
<keyword evidence="4" id="KW-0804">Transcription</keyword>
<evidence type="ECO:0000256" key="4">
    <source>
        <dbReference type="ARBA" id="ARBA00023163"/>
    </source>
</evidence>
<dbReference type="RefSeq" id="WP_379882616.1">
    <property type="nucleotide sequence ID" value="NZ_JBHPON010000002.1"/>
</dbReference>
<protein>
    <submittedName>
        <fullName evidence="7">TetR family transcriptional regulator</fullName>
    </submittedName>
</protein>
<dbReference type="Gene3D" id="1.10.357.10">
    <property type="entry name" value="Tetracycline Repressor, domain 2"/>
    <property type="match status" value="1"/>
</dbReference>
<dbReference type="PANTHER" id="PTHR30055">
    <property type="entry name" value="HTH-TYPE TRANSCRIPTIONAL REGULATOR RUTR"/>
    <property type="match status" value="1"/>
</dbReference>
<proteinExistence type="predicted"/>
<dbReference type="Pfam" id="PF00440">
    <property type="entry name" value="TetR_N"/>
    <property type="match status" value="1"/>
</dbReference>
<dbReference type="Proteomes" id="UP001596116">
    <property type="component" value="Unassembled WGS sequence"/>
</dbReference>
<evidence type="ECO:0000313" key="7">
    <source>
        <dbReference type="EMBL" id="MFC6036156.1"/>
    </source>
</evidence>
<dbReference type="SUPFAM" id="SSF46689">
    <property type="entry name" value="Homeodomain-like"/>
    <property type="match status" value="1"/>
</dbReference>
<keyword evidence="8" id="KW-1185">Reference proteome</keyword>
<keyword evidence="3 5" id="KW-0238">DNA-binding</keyword>
<dbReference type="InterPro" id="IPR050109">
    <property type="entry name" value="HTH-type_TetR-like_transc_reg"/>
</dbReference>
<organism evidence="7 8">
    <name type="scientific">Hyphococcus aureus</name>
    <dbReference type="NCBI Taxonomy" id="2666033"/>
    <lineage>
        <taxon>Bacteria</taxon>
        <taxon>Pseudomonadati</taxon>
        <taxon>Pseudomonadota</taxon>
        <taxon>Alphaproteobacteria</taxon>
        <taxon>Parvularculales</taxon>
        <taxon>Parvularculaceae</taxon>
        <taxon>Hyphococcus</taxon>
    </lineage>
</organism>
<feature type="DNA-binding region" description="H-T-H motif" evidence="5">
    <location>
        <begin position="28"/>
        <end position="47"/>
    </location>
</feature>
<evidence type="ECO:0000256" key="2">
    <source>
        <dbReference type="ARBA" id="ARBA00023015"/>
    </source>
</evidence>
<dbReference type="EMBL" id="JBHPON010000002">
    <property type="protein sequence ID" value="MFC6036156.1"/>
    <property type="molecule type" value="Genomic_DNA"/>
</dbReference>
<evidence type="ECO:0000256" key="3">
    <source>
        <dbReference type="ARBA" id="ARBA00023125"/>
    </source>
</evidence>
<sequence>MSETPLSRAAIVDAAIAVLNDVGLEQVSLRKVAERLGVKAPSLYWYVEDKAALHALMSETVFRSCLDAMPECSDWREWLCAYGRALWEAQLSLRDAAKLIIIGGVHEERLRSLANEIADKLAQFGIEKQTATVMQSSVQALVTGWGAFQQSSNAPFLNSIMSVEDEAMRSIEALVDGWSTRVKSSSGRLKASPAQAKNAK</sequence>
<gene>
    <name evidence="7" type="ORF">ACFMB1_11420</name>
</gene>
<feature type="domain" description="HTH tetR-type" evidence="6">
    <location>
        <begin position="5"/>
        <end position="65"/>
    </location>
</feature>
<accession>A0ABW1KZT8</accession>
<evidence type="ECO:0000256" key="1">
    <source>
        <dbReference type="ARBA" id="ARBA00002856"/>
    </source>
</evidence>
<comment type="function">
    <text evidence="1">TetR is the repressor of the tetracycline resistance element; its N-terminal region forms a helix-turn-helix structure and binds DNA. Binding of tetracycline to TetR reduces the repressor affinity for the tetracycline resistance gene (tetA) promoter operator sites.</text>
</comment>
<name>A0ABW1KZT8_9PROT</name>
<dbReference type="PROSITE" id="PS50977">
    <property type="entry name" value="HTH_TETR_2"/>
    <property type="match status" value="1"/>
</dbReference>
<dbReference type="PRINTS" id="PR00455">
    <property type="entry name" value="HTHTETR"/>
</dbReference>
<comment type="caution">
    <text evidence="7">The sequence shown here is derived from an EMBL/GenBank/DDBJ whole genome shotgun (WGS) entry which is preliminary data.</text>
</comment>
<reference evidence="7 8" key="1">
    <citation type="submission" date="2024-09" db="EMBL/GenBank/DDBJ databases">
        <authorList>
            <person name="Zhang Z.-H."/>
        </authorList>
    </citation>
    <scope>NUCLEOTIDE SEQUENCE [LARGE SCALE GENOMIC DNA]</scope>
    <source>
        <strain evidence="7 8">HHTR114</strain>
    </source>
</reference>
<evidence type="ECO:0000313" key="8">
    <source>
        <dbReference type="Proteomes" id="UP001596116"/>
    </source>
</evidence>
<dbReference type="InterPro" id="IPR036271">
    <property type="entry name" value="Tet_transcr_reg_TetR-rel_C_sf"/>
</dbReference>
<dbReference type="SUPFAM" id="SSF48498">
    <property type="entry name" value="Tetracyclin repressor-like, C-terminal domain"/>
    <property type="match status" value="1"/>
</dbReference>
<dbReference type="InterPro" id="IPR009057">
    <property type="entry name" value="Homeodomain-like_sf"/>
</dbReference>
<dbReference type="InterPro" id="IPR003012">
    <property type="entry name" value="Tet_transcr_reg_TetR"/>
</dbReference>
<evidence type="ECO:0000256" key="5">
    <source>
        <dbReference type="PROSITE-ProRule" id="PRU00335"/>
    </source>
</evidence>
<dbReference type="PRINTS" id="PR00400">
    <property type="entry name" value="TETREPRESSOR"/>
</dbReference>
<dbReference type="PANTHER" id="PTHR30055:SF151">
    <property type="entry name" value="TRANSCRIPTIONAL REGULATORY PROTEIN"/>
    <property type="match status" value="1"/>
</dbReference>
<dbReference type="InterPro" id="IPR001647">
    <property type="entry name" value="HTH_TetR"/>
</dbReference>
<evidence type="ECO:0000259" key="6">
    <source>
        <dbReference type="PROSITE" id="PS50977"/>
    </source>
</evidence>